<dbReference type="InterPro" id="IPR052004">
    <property type="entry name" value="Dynein_assembly_factor_4"/>
</dbReference>
<gene>
    <name evidence="2" type="ORF">LSINAPIS_LOCUS7448</name>
</gene>
<dbReference type="GO" id="GO:0036159">
    <property type="term" value="P:inner dynein arm assembly"/>
    <property type="evidence" value="ECO:0007669"/>
    <property type="project" value="TreeGrafter"/>
</dbReference>
<sequence length="349" mass="40881">MPILVKDYTWTQSCSIINIRIPLEPVYREKVDLFTTDKYVKAHFSPFLFEIFLLHEVDSTKGKCIISEDLILLELHKKEEVEWKSLEKVLSKEEKFKLRNEILLECQEKAVKESEERAIRKSQLDRFTVQKAMDIDSQQHALIDARRDEERNKVMNDLETWRSETTGRKYNRTTRVIDNTKDMRTSAKIIELTDDLEDNSSNAKITEIENVALERKVRNKKFTKSSKTLIRSEYVDKKKEEITKRVLPKLRETAQLEIKHTPRYFPTPSRESAAREEEAWLKNITLARRATGFVSEDLRPEEQDPQWCKEKGDEFFRNGNFLGAISAYTHGITLSDKLPTPTTAPPPWS</sequence>
<name>A0A5E4QC08_9NEOP</name>
<dbReference type="SUPFAM" id="SSF49764">
    <property type="entry name" value="HSP20-like chaperones"/>
    <property type="match status" value="1"/>
</dbReference>
<evidence type="ECO:0000259" key="1">
    <source>
        <dbReference type="PROSITE" id="PS51203"/>
    </source>
</evidence>
<dbReference type="InterPro" id="IPR008978">
    <property type="entry name" value="HSP20-like_chaperone"/>
</dbReference>
<dbReference type="EMBL" id="FZQP02002449">
    <property type="protein sequence ID" value="VVC95812.1"/>
    <property type="molecule type" value="Genomic_DNA"/>
</dbReference>
<dbReference type="InterPro" id="IPR007052">
    <property type="entry name" value="CS_dom"/>
</dbReference>
<reference evidence="2 3" key="1">
    <citation type="submission" date="2017-07" db="EMBL/GenBank/DDBJ databases">
        <authorList>
            <person name="Talla V."/>
            <person name="Backstrom N."/>
        </authorList>
    </citation>
    <scope>NUCLEOTIDE SEQUENCE [LARGE SCALE GENOMIC DNA]</scope>
</reference>
<dbReference type="GO" id="GO:0036158">
    <property type="term" value="P:outer dynein arm assembly"/>
    <property type="evidence" value="ECO:0007669"/>
    <property type="project" value="TreeGrafter"/>
</dbReference>
<dbReference type="Proteomes" id="UP000324832">
    <property type="component" value="Unassembled WGS sequence"/>
</dbReference>
<evidence type="ECO:0000313" key="3">
    <source>
        <dbReference type="Proteomes" id="UP000324832"/>
    </source>
</evidence>
<dbReference type="GO" id="GO:0003341">
    <property type="term" value="P:cilium movement"/>
    <property type="evidence" value="ECO:0007669"/>
    <property type="project" value="TreeGrafter"/>
</dbReference>
<accession>A0A5E4QC08</accession>
<dbReference type="PANTHER" id="PTHR46492:SF1">
    <property type="entry name" value="DYNEIN AXONEMAL ASSEMBLY FACTOR 4"/>
    <property type="match status" value="1"/>
</dbReference>
<evidence type="ECO:0000313" key="2">
    <source>
        <dbReference type="EMBL" id="VVC95812.1"/>
    </source>
</evidence>
<protein>
    <recommendedName>
        <fullName evidence="1">CS domain-containing protein</fullName>
    </recommendedName>
</protein>
<dbReference type="Gene3D" id="2.60.40.790">
    <property type="match status" value="1"/>
</dbReference>
<feature type="domain" description="CS" evidence="1">
    <location>
        <begin position="3"/>
        <end position="87"/>
    </location>
</feature>
<organism evidence="2 3">
    <name type="scientific">Leptidea sinapis</name>
    <dbReference type="NCBI Taxonomy" id="189913"/>
    <lineage>
        <taxon>Eukaryota</taxon>
        <taxon>Metazoa</taxon>
        <taxon>Ecdysozoa</taxon>
        <taxon>Arthropoda</taxon>
        <taxon>Hexapoda</taxon>
        <taxon>Insecta</taxon>
        <taxon>Pterygota</taxon>
        <taxon>Neoptera</taxon>
        <taxon>Endopterygota</taxon>
        <taxon>Lepidoptera</taxon>
        <taxon>Glossata</taxon>
        <taxon>Ditrysia</taxon>
        <taxon>Papilionoidea</taxon>
        <taxon>Pieridae</taxon>
        <taxon>Dismorphiinae</taxon>
        <taxon>Leptidea</taxon>
    </lineage>
</organism>
<dbReference type="PROSITE" id="PS51203">
    <property type="entry name" value="CS"/>
    <property type="match status" value="1"/>
</dbReference>
<keyword evidence="3" id="KW-1185">Reference proteome</keyword>
<dbReference type="PANTHER" id="PTHR46492">
    <property type="entry name" value="DYNEIN ASSEMBLY FACTOR 4, AXONEMAL"/>
    <property type="match status" value="1"/>
</dbReference>
<proteinExistence type="predicted"/>
<dbReference type="AlphaFoldDB" id="A0A5E4QC08"/>